<dbReference type="SUPFAM" id="SSF53649">
    <property type="entry name" value="Alkaline phosphatase-like"/>
    <property type="match status" value="1"/>
</dbReference>
<dbReference type="eggNOG" id="arCOG02787">
    <property type="taxonomic scope" value="Archaea"/>
</dbReference>
<dbReference type="CDD" id="cd16148">
    <property type="entry name" value="sulfatase_like"/>
    <property type="match status" value="1"/>
</dbReference>
<dbReference type="InterPro" id="IPR000917">
    <property type="entry name" value="Sulfatase_N"/>
</dbReference>
<feature type="region of interest" description="Disordered" evidence="1">
    <location>
        <begin position="452"/>
        <end position="491"/>
    </location>
</feature>
<organism evidence="3 4">
    <name type="scientific">Candidatus Halobonum tyrrellensis G22</name>
    <dbReference type="NCBI Taxonomy" id="1324957"/>
    <lineage>
        <taxon>Archaea</taxon>
        <taxon>Methanobacteriati</taxon>
        <taxon>Methanobacteriota</taxon>
        <taxon>Stenosarchaea group</taxon>
        <taxon>Halobacteria</taxon>
        <taxon>Halobacteriales</taxon>
        <taxon>Haloferacaceae</taxon>
        <taxon>Candidatus Halobonum</taxon>
    </lineage>
</organism>
<accession>V4HBK2</accession>
<feature type="compositionally biased region" description="Basic and acidic residues" evidence="1">
    <location>
        <begin position="454"/>
        <end position="491"/>
    </location>
</feature>
<dbReference type="OrthoDB" id="3164at2157"/>
<evidence type="ECO:0000256" key="1">
    <source>
        <dbReference type="SAM" id="MobiDB-lite"/>
    </source>
</evidence>
<proteinExistence type="predicted"/>
<protein>
    <submittedName>
        <fullName evidence="3">Putative sulfatase</fullName>
    </submittedName>
</protein>
<dbReference type="Gene3D" id="3.40.720.10">
    <property type="entry name" value="Alkaline Phosphatase, subunit A"/>
    <property type="match status" value="1"/>
</dbReference>
<reference evidence="3 4" key="1">
    <citation type="journal article" date="2013" name="Genome Announc.">
        <title>Draft Genome Sequence of 'Candidatus Halobonum tyrrellensis' Strain G22, Isolated from the Hypersaline Waters of Lake Tyrrell, Australia.</title>
        <authorList>
            <person name="Ugalde J.A."/>
            <person name="Narasingarao P."/>
            <person name="Kuo S."/>
            <person name="Podell S."/>
            <person name="Allen E.E."/>
        </authorList>
    </citation>
    <scope>NUCLEOTIDE SEQUENCE [LARGE SCALE GENOMIC DNA]</scope>
    <source>
        <strain evidence="3 4">G22</strain>
    </source>
</reference>
<comment type="caution">
    <text evidence="3">The sequence shown here is derived from an EMBL/GenBank/DDBJ whole genome shotgun (WGS) entry which is preliminary data.</text>
</comment>
<dbReference type="RefSeq" id="WP_023395403.1">
    <property type="nucleotide sequence ID" value="NZ_ASGZ01000059.1"/>
</dbReference>
<dbReference type="PANTHER" id="PTHR43751">
    <property type="entry name" value="SULFATASE"/>
    <property type="match status" value="1"/>
</dbReference>
<evidence type="ECO:0000313" key="3">
    <source>
        <dbReference type="EMBL" id="ESP87423.1"/>
    </source>
</evidence>
<feature type="domain" description="Sulfatase N-terminal" evidence="2">
    <location>
        <begin position="4"/>
        <end position="346"/>
    </location>
</feature>
<sequence>MSRPNVLLVVMDTTRHANTLADGTFESLPALARLASEGTVFDGAVTTAPWTLPAHAAMFSGQYTTDHGTHGGTQYFDPDRAPLARRVRDAGYRTAAVSNNTWVTPEFGFADGFDDFYTRSEPFPSGDDPAAAREAVRTDPLGALRDAVADGTAASTAGNLLYDRFLRDRGDDGARLSNWRIGRWLDAHDGDEPFFLFANYIEPHLPYTPPAEFLPPGFDSGVAERVAQDPWAFLMGETDIGERGFETLEALYEAELRYLDARLGDLFDRLRADGTFDETAIVVVGDHGENVGDHGLMDHQFSLHDTLLRVPLVVKPPAGTGPTVGSVSAPVETRDVFPTLLELAGADAPTHPTVSDRSLLESVCGRADAHREHAVSEYLHPRPSPETLRERFPDSDVDVDRYDRSLRCIRTPRWKYVQATDGREQLYDVAADPDETANLADDRPRVRDRLRRTLRAERGRFDRPAEPADDGTDRHEPPAGTERRLDALGYI</sequence>
<dbReference type="STRING" id="1324957.K933_14148"/>
<dbReference type="AlphaFoldDB" id="V4HBK2"/>
<dbReference type="EMBL" id="ASGZ01000059">
    <property type="protein sequence ID" value="ESP87423.1"/>
    <property type="molecule type" value="Genomic_DNA"/>
</dbReference>
<dbReference type="InterPro" id="IPR052701">
    <property type="entry name" value="GAG_Ulvan_Degrading_Sulfatases"/>
</dbReference>
<evidence type="ECO:0000259" key="2">
    <source>
        <dbReference type="Pfam" id="PF00884"/>
    </source>
</evidence>
<dbReference type="PANTHER" id="PTHR43751:SF3">
    <property type="entry name" value="SULFATASE N-TERMINAL DOMAIN-CONTAINING PROTEIN"/>
    <property type="match status" value="1"/>
</dbReference>
<name>V4HBK2_9EURY</name>
<gene>
    <name evidence="3" type="ORF">K933_14148</name>
</gene>
<keyword evidence="4" id="KW-1185">Reference proteome</keyword>
<evidence type="ECO:0000313" key="4">
    <source>
        <dbReference type="Proteomes" id="UP000017840"/>
    </source>
</evidence>
<dbReference type="Proteomes" id="UP000017840">
    <property type="component" value="Unassembled WGS sequence"/>
</dbReference>
<dbReference type="Pfam" id="PF00884">
    <property type="entry name" value="Sulfatase"/>
    <property type="match status" value="1"/>
</dbReference>
<dbReference type="InterPro" id="IPR017850">
    <property type="entry name" value="Alkaline_phosphatase_core_sf"/>
</dbReference>